<sequence>VDIYPKKPEQKEVTLRLSRLSRLLGIEVPCEEVMRILTALSFKPQSKDDLIVCSVPSWRSDVYREVDLIEEVARVYGYNKVPTSL</sequence>
<evidence type="ECO:0000256" key="4">
    <source>
        <dbReference type="ARBA" id="ARBA00011209"/>
    </source>
</evidence>
<evidence type="ECO:0000256" key="11">
    <source>
        <dbReference type="ARBA" id="ARBA00022840"/>
    </source>
</evidence>
<keyword evidence="11" id="KW-0067">ATP-binding</keyword>
<comment type="cofactor">
    <cofactor evidence="1">
        <name>Mg(2+)</name>
        <dbReference type="ChEBI" id="CHEBI:18420"/>
    </cofactor>
</comment>
<dbReference type="EC" id="6.1.1.20" evidence="5"/>
<keyword evidence="10" id="KW-0547">Nucleotide-binding</keyword>
<keyword evidence="12" id="KW-0460">Magnesium</keyword>
<dbReference type="InterPro" id="IPR009061">
    <property type="entry name" value="DNA-bd_dom_put_sf"/>
</dbReference>
<evidence type="ECO:0000256" key="1">
    <source>
        <dbReference type="ARBA" id="ARBA00001946"/>
    </source>
</evidence>
<proteinExistence type="inferred from homology"/>
<evidence type="ECO:0000313" key="18">
    <source>
        <dbReference type="EMBL" id="GAJ18432.1"/>
    </source>
</evidence>
<dbReference type="SUPFAM" id="SSF46955">
    <property type="entry name" value="Putative DNA-binding domain"/>
    <property type="match status" value="1"/>
</dbReference>
<comment type="subcellular location">
    <subcellularLocation>
        <location evidence="2">Cytoplasm</location>
    </subcellularLocation>
</comment>
<dbReference type="Gene3D" id="3.30.56.10">
    <property type="match status" value="1"/>
</dbReference>
<organism evidence="18">
    <name type="scientific">marine sediment metagenome</name>
    <dbReference type="NCBI Taxonomy" id="412755"/>
    <lineage>
        <taxon>unclassified sequences</taxon>
        <taxon>metagenomes</taxon>
        <taxon>ecological metagenomes</taxon>
    </lineage>
</organism>
<evidence type="ECO:0000256" key="9">
    <source>
        <dbReference type="ARBA" id="ARBA00022723"/>
    </source>
</evidence>
<dbReference type="GO" id="GO:0009328">
    <property type="term" value="C:phenylalanine-tRNA ligase complex"/>
    <property type="evidence" value="ECO:0007669"/>
    <property type="project" value="TreeGrafter"/>
</dbReference>
<protein>
    <recommendedName>
        <fullName evidence="6">Phenylalanine--tRNA ligase beta subunit</fullName>
        <ecNumber evidence="5">6.1.1.20</ecNumber>
    </recommendedName>
    <alternativeName>
        <fullName evidence="15">Phenylalanyl-tRNA synthetase beta subunit</fullName>
    </alternativeName>
</protein>
<evidence type="ECO:0000256" key="8">
    <source>
        <dbReference type="ARBA" id="ARBA00022598"/>
    </source>
</evidence>
<name>X1VIF5_9ZZZZ</name>
<dbReference type="PROSITE" id="PS51483">
    <property type="entry name" value="B5"/>
    <property type="match status" value="1"/>
</dbReference>
<evidence type="ECO:0000256" key="6">
    <source>
        <dbReference type="ARBA" id="ARBA00017032"/>
    </source>
</evidence>
<dbReference type="SMART" id="SM00874">
    <property type="entry name" value="B5"/>
    <property type="match status" value="1"/>
</dbReference>
<evidence type="ECO:0000256" key="5">
    <source>
        <dbReference type="ARBA" id="ARBA00012814"/>
    </source>
</evidence>
<evidence type="ECO:0000256" key="16">
    <source>
        <dbReference type="ARBA" id="ARBA00049255"/>
    </source>
</evidence>
<evidence type="ECO:0000256" key="7">
    <source>
        <dbReference type="ARBA" id="ARBA00022490"/>
    </source>
</evidence>
<feature type="domain" description="B5" evidence="17">
    <location>
        <begin position="8"/>
        <end position="83"/>
    </location>
</feature>
<dbReference type="InterPro" id="IPR005147">
    <property type="entry name" value="tRNA_synthase_B5-dom"/>
</dbReference>
<dbReference type="FunFam" id="3.30.56.10:FF:000002">
    <property type="entry name" value="Phenylalanine--tRNA ligase beta subunit"/>
    <property type="match status" value="1"/>
</dbReference>
<keyword evidence="8" id="KW-0436">Ligase</keyword>
<dbReference type="GO" id="GO:0005524">
    <property type="term" value="F:ATP binding"/>
    <property type="evidence" value="ECO:0007669"/>
    <property type="project" value="UniProtKB-KW"/>
</dbReference>
<keyword evidence="13" id="KW-0648">Protein biosynthesis</keyword>
<keyword evidence="7" id="KW-0963">Cytoplasm</keyword>
<dbReference type="AlphaFoldDB" id="X1VIF5"/>
<gene>
    <name evidence="18" type="ORF">S12H4_58285</name>
</gene>
<accession>X1VIF5</accession>
<evidence type="ECO:0000259" key="17">
    <source>
        <dbReference type="PROSITE" id="PS51483"/>
    </source>
</evidence>
<dbReference type="GO" id="GO:0004826">
    <property type="term" value="F:phenylalanine-tRNA ligase activity"/>
    <property type="evidence" value="ECO:0007669"/>
    <property type="project" value="UniProtKB-EC"/>
</dbReference>
<dbReference type="GO" id="GO:0006432">
    <property type="term" value="P:phenylalanyl-tRNA aminoacylation"/>
    <property type="evidence" value="ECO:0007669"/>
    <property type="project" value="InterPro"/>
</dbReference>
<dbReference type="Pfam" id="PF03484">
    <property type="entry name" value="B5"/>
    <property type="match status" value="1"/>
</dbReference>
<dbReference type="GO" id="GO:0000287">
    <property type="term" value="F:magnesium ion binding"/>
    <property type="evidence" value="ECO:0007669"/>
    <property type="project" value="InterPro"/>
</dbReference>
<dbReference type="InterPro" id="IPR045060">
    <property type="entry name" value="Phe-tRNA-ligase_IIc_bsu"/>
</dbReference>
<evidence type="ECO:0000256" key="10">
    <source>
        <dbReference type="ARBA" id="ARBA00022741"/>
    </source>
</evidence>
<keyword evidence="9" id="KW-0479">Metal-binding</keyword>
<comment type="caution">
    <text evidence="18">The sequence shown here is derived from an EMBL/GenBank/DDBJ whole genome shotgun (WGS) entry which is preliminary data.</text>
</comment>
<dbReference type="EMBL" id="BARW01037830">
    <property type="protein sequence ID" value="GAJ18432.1"/>
    <property type="molecule type" value="Genomic_DNA"/>
</dbReference>
<dbReference type="PANTHER" id="PTHR10947:SF0">
    <property type="entry name" value="PHENYLALANINE--TRNA LIGASE BETA SUBUNIT"/>
    <property type="match status" value="1"/>
</dbReference>
<comment type="similarity">
    <text evidence="3">Belongs to the phenylalanyl-tRNA synthetase beta subunit family. Type 1 subfamily.</text>
</comment>
<feature type="non-terminal residue" evidence="18">
    <location>
        <position position="1"/>
    </location>
</feature>
<keyword evidence="14" id="KW-0030">Aminoacyl-tRNA synthetase</keyword>
<evidence type="ECO:0000256" key="3">
    <source>
        <dbReference type="ARBA" id="ARBA00008653"/>
    </source>
</evidence>
<evidence type="ECO:0000256" key="12">
    <source>
        <dbReference type="ARBA" id="ARBA00022842"/>
    </source>
</evidence>
<evidence type="ECO:0000256" key="15">
    <source>
        <dbReference type="ARBA" id="ARBA00033189"/>
    </source>
</evidence>
<evidence type="ECO:0000256" key="2">
    <source>
        <dbReference type="ARBA" id="ARBA00004496"/>
    </source>
</evidence>
<dbReference type="GO" id="GO:0003723">
    <property type="term" value="F:RNA binding"/>
    <property type="evidence" value="ECO:0007669"/>
    <property type="project" value="InterPro"/>
</dbReference>
<evidence type="ECO:0000256" key="14">
    <source>
        <dbReference type="ARBA" id="ARBA00023146"/>
    </source>
</evidence>
<dbReference type="PANTHER" id="PTHR10947">
    <property type="entry name" value="PHENYLALANYL-TRNA SYNTHETASE BETA CHAIN AND LEUCINE-RICH REPEAT-CONTAINING PROTEIN 47"/>
    <property type="match status" value="1"/>
</dbReference>
<evidence type="ECO:0000256" key="13">
    <source>
        <dbReference type="ARBA" id="ARBA00022917"/>
    </source>
</evidence>
<comment type="subunit">
    <text evidence="4">Tetramer of two alpha and two beta subunits.</text>
</comment>
<comment type="catalytic activity">
    <reaction evidence="16">
        <text>tRNA(Phe) + L-phenylalanine + ATP = L-phenylalanyl-tRNA(Phe) + AMP + diphosphate + H(+)</text>
        <dbReference type="Rhea" id="RHEA:19413"/>
        <dbReference type="Rhea" id="RHEA-COMP:9668"/>
        <dbReference type="Rhea" id="RHEA-COMP:9699"/>
        <dbReference type="ChEBI" id="CHEBI:15378"/>
        <dbReference type="ChEBI" id="CHEBI:30616"/>
        <dbReference type="ChEBI" id="CHEBI:33019"/>
        <dbReference type="ChEBI" id="CHEBI:58095"/>
        <dbReference type="ChEBI" id="CHEBI:78442"/>
        <dbReference type="ChEBI" id="CHEBI:78531"/>
        <dbReference type="ChEBI" id="CHEBI:456215"/>
        <dbReference type="EC" id="6.1.1.20"/>
    </reaction>
</comment>
<reference evidence="18" key="1">
    <citation type="journal article" date="2014" name="Front. Microbiol.">
        <title>High frequency of phylogenetically diverse reductive dehalogenase-homologous genes in deep subseafloor sedimentary metagenomes.</title>
        <authorList>
            <person name="Kawai M."/>
            <person name="Futagami T."/>
            <person name="Toyoda A."/>
            <person name="Takaki Y."/>
            <person name="Nishi S."/>
            <person name="Hori S."/>
            <person name="Arai W."/>
            <person name="Tsubouchi T."/>
            <person name="Morono Y."/>
            <person name="Uchiyama I."/>
            <person name="Ito T."/>
            <person name="Fujiyama A."/>
            <person name="Inagaki F."/>
            <person name="Takami H."/>
        </authorList>
    </citation>
    <scope>NUCLEOTIDE SEQUENCE</scope>
    <source>
        <strain evidence="18">Expedition CK06-06</strain>
    </source>
</reference>